<feature type="coiled-coil region" evidence="2">
    <location>
        <begin position="867"/>
        <end position="894"/>
    </location>
</feature>
<evidence type="ECO:0000313" key="6">
    <source>
        <dbReference type="Proteomes" id="UP000288805"/>
    </source>
</evidence>
<dbReference type="Pfam" id="PF13920">
    <property type="entry name" value="zf-C3HC4_3"/>
    <property type="match status" value="1"/>
</dbReference>
<feature type="region of interest" description="Disordered" evidence="3">
    <location>
        <begin position="39"/>
        <end position="150"/>
    </location>
</feature>
<keyword evidence="1" id="KW-0863">Zinc-finger</keyword>
<gene>
    <name evidence="5" type="ORF">CK203_004730</name>
</gene>
<sequence length="991" mass="112829">MTMGTREIPVERWNCWSGLMAIAGLHNVSVLDSPFLRESQSPVSSRRSDQARLSTQTSSPRQMWRDLEDEQVGQGPGRGQGRFQQQRSDELNTDLSSVTVSESQRSVDGGGLDRLSEVEYGPWSQSQAGSQNENDDSNGLGCEPSPDFGDVERERVRQIFRDWMNSGMMGHTSNVSQVNNTTRAQWLGETEQERVRIVREWVQMTSQPRGTLSARREEQVAEIGAQIERVRDGLVVNCHEGQTEPVRRVGILRLCGRQALLDMLVRTGRERQRELQQLSEHRVVSDFAHRNRIQFNAKPLIIDRKQELNLYATPNRQGDGGGGTCPNPKVTSRELYYKLLQPLVFVGDLENLCLYCNYYGFILFTLQSLLRGRFLRNNRLAEDERPASVAASELGLLRQRRTVSGLRYYLYYAIVITISIEITDPCCDLSLPDNKFSMFILCREFSCNITPSSALERFHLLIRYQQILVPGPELYPCFLASKSWQLQSAQNNSREGFLSRLDNSVCGSSNCSDTLSDSDIDGYGHDQNQANSSLEVLDEIHDQSEQSQIISDIHDTTNVLEGNSFEDINQQESTAQVQEWQEQVLENEDRGWQQSDGVGSIEVRSGNAEDSEGNWQENSQEILRNEGGQDHLQEAHEVFQEQLEPSSRENDAHGLSVNTNDLEGDTIENVNWQNSIAQVEEWQEQVRENEEASGSEGGEHGFQEEAHDSWHEVSSQEVAENWLEGPSDQEAVMVGRVDRFYFPDDDNVYNMELRELLSRRSVSNLLRSGFRENLDRLIQSYVERQVHDPVDWEPHGTSSLPASAEQDQEQQTGDQNEGRTDDVESPPSVLPSSQVPRFLPLWDQELHHDHWSQQNMHPRFGMEWEVINDLRIDLARLQQRMNNMQRMLEACMDMQLELQRSIKQEVSAALNRSVGSPEVNEECLPKDGSKWDHVRKGICCICCDSHIDSLLYRCGHMCTCSKCASELVEGRGKCPMCWAPVVEVIRAYSIL</sequence>
<evidence type="ECO:0000256" key="2">
    <source>
        <dbReference type="SAM" id="Coils"/>
    </source>
</evidence>
<feature type="compositionally biased region" description="Basic and acidic residues" evidence="3">
    <location>
        <begin position="697"/>
        <end position="711"/>
    </location>
</feature>
<dbReference type="GO" id="GO:0008270">
    <property type="term" value="F:zinc ion binding"/>
    <property type="evidence" value="ECO:0007669"/>
    <property type="project" value="UniProtKB-KW"/>
</dbReference>
<dbReference type="Proteomes" id="UP000288805">
    <property type="component" value="Unassembled WGS sequence"/>
</dbReference>
<accession>A0A438KFW4</accession>
<dbReference type="InterPro" id="IPR013083">
    <property type="entry name" value="Znf_RING/FYVE/PHD"/>
</dbReference>
<feature type="domain" description="RING-type" evidence="4">
    <location>
        <begin position="939"/>
        <end position="977"/>
    </location>
</feature>
<evidence type="ECO:0000256" key="3">
    <source>
        <dbReference type="SAM" id="MobiDB-lite"/>
    </source>
</evidence>
<feature type="region of interest" description="Disordered" evidence="3">
    <location>
        <begin position="788"/>
        <end position="834"/>
    </location>
</feature>
<feature type="region of interest" description="Disordered" evidence="3">
    <location>
        <begin position="641"/>
        <end position="662"/>
    </location>
</feature>
<evidence type="ECO:0000256" key="1">
    <source>
        <dbReference type="PROSITE-ProRule" id="PRU00175"/>
    </source>
</evidence>
<comment type="caution">
    <text evidence="5">The sequence shown here is derived from an EMBL/GenBank/DDBJ whole genome shotgun (WGS) entry which is preliminary data.</text>
</comment>
<feature type="region of interest" description="Disordered" evidence="3">
    <location>
        <begin position="682"/>
        <end position="726"/>
    </location>
</feature>
<dbReference type="PROSITE" id="PS50089">
    <property type="entry name" value="ZF_RING_2"/>
    <property type="match status" value="1"/>
</dbReference>
<dbReference type="InterPro" id="IPR001841">
    <property type="entry name" value="Znf_RING"/>
</dbReference>
<keyword evidence="1" id="KW-0862">Zinc</keyword>
<dbReference type="EMBL" id="QGNW01000007">
    <property type="protein sequence ID" value="RVX20099.1"/>
    <property type="molecule type" value="Genomic_DNA"/>
</dbReference>
<feature type="compositionally biased region" description="Polar residues" evidence="3">
    <location>
        <begin position="39"/>
        <end position="61"/>
    </location>
</feature>
<evidence type="ECO:0000313" key="5">
    <source>
        <dbReference type="EMBL" id="RVX20099.1"/>
    </source>
</evidence>
<proteinExistence type="predicted"/>
<dbReference type="PANTHER" id="PTHR46519">
    <property type="entry name" value="RING/U-BOX SUPERFAMILY PROTEIN"/>
    <property type="match status" value="1"/>
</dbReference>
<keyword evidence="2" id="KW-0175">Coiled coil</keyword>
<feature type="compositionally biased region" description="Polar residues" evidence="3">
    <location>
        <begin position="123"/>
        <end position="132"/>
    </location>
</feature>
<protein>
    <recommendedName>
        <fullName evidence="4">RING-type domain-containing protein</fullName>
    </recommendedName>
</protein>
<evidence type="ECO:0000259" key="4">
    <source>
        <dbReference type="PROSITE" id="PS50089"/>
    </source>
</evidence>
<feature type="compositionally biased region" description="Low complexity" evidence="3">
    <location>
        <begin position="825"/>
        <end position="834"/>
    </location>
</feature>
<dbReference type="PANTHER" id="PTHR46519:SF3">
    <property type="entry name" value="RING_U-BOX SUPERFAMILY PROTEIN"/>
    <property type="match status" value="1"/>
</dbReference>
<name>A0A438KFW4_VITVI</name>
<dbReference type="Gene3D" id="3.30.40.10">
    <property type="entry name" value="Zinc/RING finger domain, C3HC4 (zinc finger)"/>
    <property type="match status" value="1"/>
</dbReference>
<feature type="compositionally biased region" description="Polar residues" evidence="3">
    <location>
        <begin position="93"/>
        <end position="106"/>
    </location>
</feature>
<keyword evidence="1" id="KW-0479">Metal-binding</keyword>
<dbReference type="SUPFAM" id="SSF57850">
    <property type="entry name" value="RING/U-box"/>
    <property type="match status" value="1"/>
</dbReference>
<dbReference type="CDD" id="cd16647">
    <property type="entry name" value="mRING-HC-C3HC5_NEU1"/>
    <property type="match status" value="1"/>
</dbReference>
<reference evidence="5 6" key="1">
    <citation type="journal article" date="2018" name="PLoS Genet.">
        <title>Population sequencing reveals clonal diversity and ancestral inbreeding in the grapevine cultivar Chardonnay.</title>
        <authorList>
            <person name="Roach M.J."/>
            <person name="Johnson D.L."/>
            <person name="Bohlmann J."/>
            <person name="van Vuuren H.J."/>
            <person name="Jones S.J."/>
            <person name="Pretorius I.S."/>
            <person name="Schmidt S.A."/>
            <person name="Borneman A.R."/>
        </authorList>
    </citation>
    <scope>NUCLEOTIDE SEQUENCE [LARGE SCALE GENOMIC DNA]</scope>
    <source>
        <strain evidence="6">cv. Chardonnay</strain>
        <tissue evidence="5">Leaf</tissue>
    </source>
</reference>
<organism evidence="5 6">
    <name type="scientific">Vitis vinifera</name>
    <name type="common">Grape</name>
    <dbReference type="NCBI Taxonomy" id="29760"/>
    <lineage>
        <taxon>Eukaryota</taxon>
        <taxon>Viridiplantae</taxon>
        <taxon>Streptophyta</taxon>
        <taxon>Embryophyta</taxon>
        <taxon>Tracheophyta</taxon>
        <taxon>Spermatophyta</taxon>
        <taxon>Magnoliopsida</taxon>
        <taxon>eudicotyledons</taxon>
        <taxon>Gunneridae</taxon>
        <taxon>Pentapetalae</taxon>
        <taxon>rosids</taxon>
        <taxon>Vitales</taxon>
        <taxon>Vitaceae</taxon>
        <taxon>Viteae</taxon>
        <taxon>Vitis</taxon>
    </lineage>
</organism>
<dbReference type="AlphaFoldDB" id="A0A438KFW4"/>